<name>A0ABQ4BFM8_9ACTN</name>
<sequence>MTRVEQLTPHMVRVVIGGEAIARIDAGRYTDHYIKVIFPPAGVVYPEPFDMNAIRETLPRESWPVVRTYTVSKWLPETAEMWVDFVVHGDAGIAGPWAARAKPGDVFRFMGPGGGYSPSPEADWHLLAGDESALPAINAALAGMPAGATVRTFIEVDGPDEEQKLDTSNAVTWLHRGARPVGEALVEAVRGLEFPAGRVHAFVHGEAGFVRELRGHLRLDRGLTMDQLSISGYWRRGLNEDGWQSSKRDWNEQVEREQESASASAAASAPAAAPAPASASGPASASASGPAPASASASA</sequence>
<dbReference type="InterPro" id="IPR007037">
    <property type="entry name" value="SIP_rossman_dom"/>
</dbReference>
<dbReference type="PROSITE" id="PS51384">
    <property type="entry name" value="FAD_FR"/>
    <property type="match status" value="1"/>
</dbReference>
<dbReference type="InterPro" id="IPR039374">
    <property type="entry name" value="SIP_fam"/>
</dbReference>
<protein>
    <submittedName>
        <fullName evidence="3">Siderophore-interacting protein</fullName>
    </submittedName>
</protein>
<dbReference type="InterPro" id="IPR013113">
    <property type="entry name" value="SIP_FAD-bd"/>
</dbReference>
<feature type="region of interest" description="Disordered" evidence="1">
    <location>
        <begin position="241"/>
        <end position="299"/>
    </location>
</feature>
<dbReference type="InterPro" id="IPR039261">
    <property type="entry name" value="FNR_nucleotide-bd"/>
</dbReference>
<evidence type="ECO:0000259" key="2">
    <source>
        <dbReference type="PROSITE" id="PS51384"/>
    </source>
</evidence>
<accession>A0ABQ4BFM8</accession>
<dbReference type="InterPro" id="IPR017938">
    <property type="entry name" value="Riboflavin_synthase-like_b-brl"/>
</dbReference>
<dbReference type="Pfam" id="PF08021">
    <property type="entry name" value="FAD_binding_9"/>
    <property type="match status" value="1"/>
</dbReference>
<dbReference type="PANTHER" id="PTHR30157:SF0">
    <property type="entry name" value="NADPH-DEPENDENT FERRIC-CHELATE REDUCTASE"/>
    <property type="match status" value="1"/>
</dbReference>
<dbReference type="Gene3D" id="2.40.30.10">
    <property type="entry name" value="Translation factors"/>
    <property type="match status" value="1"/>
</dbReference>
<feature type="domain" description="FAD-binding FR-type" evidence="2">
    <location>
        <begin position="1"/>
        <end position="119"/>
    </location>
</feature>
<dbReference type="Gene3D" id="3.40.50.80">
    <property type="entry name" value="Nucleotide-binding domain of ferredoxin-NADP reductase (FNR) module"/>
    <property type="match status" value="1"/>
</dbReference>
<dbReference type="CDD" id="cd06193">
    <property type="entry name" value="siderophore_interacting"/>
    <property type="match status" value="1"/>
</dbReference>
<dbReference type="InterPro" id="IPR017927">
    <property type="entry name" value="FAD-bd_FR_type"/>
</dbReference>
<comment type="caution">
    <text evidence="3">The sequence shown here is derived from an EMBL/GenBank/DDBJ whole genome shotgun (WGS) entry which is preliminary data.</text>
</comment>
<keyword evidence="4" id="KW-1185">Reference proteome</keyword>
<dbReference type="Proteomes" id="UP000624709">
    <property type="component" value="Unassembled WGS sequence"/>
</dbReference>
<feature type="compositionally biased region" description="Low complexity" evidence="1">
    <location>
        <begin position="260"/>
        <end position="299"/>
    </location>
</feature>
<feature type="compositionally biased region" description="Basic and acidic residues" evidence="1">
    <location>
        <begin position="246"/>
        <end position="259"/>
    </location>
</feature>
<dbReference type="EMBL" id="BOMS01000087">
    <property type="protein sequence ID" value="GIE69405.1"/>
    <property type="molecule type" value="Genomic_DNA"/>
</dbReference>
<evidence type="ECO:0000256" key="1">
    <source>
        <dbReference type="SAM" id="MobiDB-lite"/>
    </source>
</evidence>
<dbReference type="PANTHER" id="PTHR30157">
    <property type="entry name" value="FERRIC REDUCTASE, NADPH-DEPENDENT"/>
    <property type="match status" value="1"/>
</dbReference>
<proteinExistence type="predicted"/>
<reference evidence="3 4" key="1">
    <citation type="submission" date="2021-01" db="EMBL/GenBank/DDBJ databases">
        <title>Whole genome shotgun sequence of Actinoplanes palleronii NBRC 14916.</title>
        <authorList>
            <person name="Komaki H."/>
            <person name="Tamura T."/>
        </authorList>
    </citation>
    <scope>NUCLEOTIDE SEQUENCE [LARGE SCALE GENOMIC DNA]</scope>
    <source>
        <strain evidence="3 4">NBRC 14916</strain>
    </source>
</reference>
<evidence type="ECO:0000313" key="4">
    <source>
        <dbReference type="Proteomes" id="UP000624709"/>
    </source>
</evidence>
<gene>
    <name evidence="3" type="ORF">Apa02nite_055130</name>
</gene>
<evidence type="ECO:0000313" key="3">
    <source>
        <dbReference type="EMBL" id="GIE69405.1"/>
    </source>
</evidence>
<dbReference type="Pfam" id="PF04954">
    <property type="entry name" value="SIP"/>
    <property type="match status" value="1"/>
</dbReference>
<dbReference type="SUPFAM" id="SSF63380">
    <property type="entry name" value="Riboflavin synthase domain-like"/>
    <property type="match status" value="1"/>
</dbReference>
<organism evidence="3 4">
    <name type="scientific">Actinoplanes palleronii</name>
    <dbReference type="NCBI Taxonomy" id="113570"/>
    <lineage>
        <taxon>Bacteria</taxon>
        <taxon>Bacillati</taxon>
        <taxon>Actinomycetota</taxon>
        <taxon>Actinomycetes</taxon>
        <taxon>Micromonosporales</taxon>
        <taxon>Micromonosporaceae</taxon>
        <taxon>Actinoplanes</taxon>
    </lineage>
</organism>